<dbReference type="Gene3D" id="3.40.630.10">
    <property type="entry name" value="Zn peptidases"/>
    <property type="match status" value="1"/>
</dbReference>
<proteinExistence type="inferred from homology"/>
<dbReference type="AlphaFoldDB" id="A0A4V2K0Y6"/>
<dbReference type="Proteomes" id="UP000292957">
    <property type="component" value="Unassembled WGS sequence"/>
</dbReference>
<keyword evidence="5" id="KW-0862">Zinc</keyword>
<dbReference type="OrthoDB" id="3064516at2759"/>
<dbReference type="PANTHER" id="PTHR45962">
    <property type="entry name" value="N-FATTY-ACYL-AMINO ACID SYNTHASE/HYDROLASE PM20D1"/>
    <property type="match status" value="1"/>
</dbReference>
<dbReference type="EMBL" id="ML143404">
    <property type="protein sequence ID" value="TBU30673.1"/>
    <property type="molecule type" value="Genomic_DNA"/>
</dbReference>
<feature type="region of interest" description="Disordered" evidence="6">
    <location>
        <begin position="1"/>
        <end position="51"/>
    </location>
</feature>
<keyword evidence="2" id="KW-0645">Protease</keyword>
<evidence type="ECO:0000256" key="7">
    <source>
        <dbReference type="SAM" id="Phobius"/>
    </source>
</evidence>
<keyword evidence="7" id="KW-1133">Transmembrane helix</keyword>
<evidence type="ECO:0000256" key="6">
    <source>
        <dbReference type="SAM" id="MobiDB-lite"/>
    </source>
</evidence>
<reference evidence="9" key="1">
    <citation type="submission" date="2019-01" db="EMBL/GenBank/DDBJ databases">
        <title>Draft genome sequences of three monokaryotic isolates of the white-rot basidiomycete fungus Dichomitus squalens.</title>
        <authorList>
            <consortium name="DOE Joint Genome Institute"/>
            <person name="Lopez S.C."/>
            <person name="Andreopoulos B."/>
            <person name="Pangilinan J."/>
            <person name="Lipzen A."/>
            <person name="Riley R."/>
            <person name="Ahrendt S."/>
            <person name="Ng V."/>
            <person name="Barry K."/>
            <person name="Daum C."/>
            <person name="Grigoriev I.V."/>
            <person name="Hilden K.S."/>
            <person name="Makela M.R."/>
            <person name="de Vries R.P."/>
        </authorList>
    </citation>
    <scope>NUCLEOTIDE SEQUENCE [LARGE SCALE GENOMIC DNA]</scope>
    <source>
        <strain evidence="9">OM18370.1</strain>
    </source>
</reference>
<evidence type="ECO:0000256" key="5">
    <source>
        <dbReference type="ARBA" id="ARBA00022833"/>
    </source>
</evidence>
<keyword evidence="7" id="KW-0472">Membrane</keyword>
<dbReference type="GO" id="GO:0000328">
    <property type="term" value="C:fungal-type vacuole lumen"/>
    <property type="evidence" value="ECO:0007669"/>
    <property type="project" value="TreeGrafter"/>
</dbReference>
<dbReference type="Gene3D" id="1.10.150.900">
    <property type="match status" value="1"/>
</dbReference>
<gene>
    <name evidence="9" type="ORF">BD311DRAFT_754171</name>
</gene>
<dbReference type="GO" id="GO:0051603">
    <property type="term" value="P:proteolysis involved in protein catabolic process"/>
    <property type="evidence" value="ECO:0007669"/>
    <property type="project" value="TreeGrafter"/>
</dbReference>
<dbReference type="Pfam" id="PF01546">
    <property type="entry name" value="Peptidase_M20"/>
    <property type="match status" value="1"/>
</dbReference>
<dbReference type="GO" id="GO:0004180">
    <property type="term" value="F:carboxypeptidase activity"/>
    <property type="evidence" value="ECO:0007669"/>
    <property type="project" value="TreeGrafter"/>
</dbReference>
<keyword evidence="7" id="KW-0812">Transmembrane</keyword>
<dbReference type="PROSITE" id="PS00758">
    <property type="entry name" value="ARGE_DAPE_CPG2_1"/>
    <property type="match status" value="1"/>
</dbReference>
<dbReference type="PANTHER" id="PTHR45962:SF1">
    <property type="entry name" value="N-FATTY-ACYL-AMINO ACID SYNTHASE_HYDROLASE PM20D1"/>
    <property type="match status" value="1"/>
</dbReference>
<evidence type="ECO:0000256" key="3">
    <source>
        <dbReference type="ARBA" id="ARBA00022723"/>
    </source>
</evidence>
<dbReference type="Pfam" id="PF07687">
    <property type="entry name" value="M20_dimer"/>
    <property type="match status" value="1"/>
</dbReference>
<dbReference type="GO" id="GO:0046872">
    <property type="term" value="F:metal ion binding"/>
    <property type="evidence" value="ECO:0007669"/>
    <property type="project" value="UniProtKB-KW"/>
</dbReference>
<protein>
    <recommendedName>
        <fullName evidence="8">Peptidase M20 dimerisation domain-containing protein</fullName>
    </recommendedName>
</protein>
<keyword evidence="4" id="KW-0378">Hydrolase</keyword>
<feature type="domain" description="Peptidase M20 dimerisation" evidence="8">
    <location>
        <begin position="552"/>
        <end position="607"/>
    </location>
</feature>
<comment type="similarity">
    <text evidence="1">Belongs to the peptidase M20A family.</text>
</comment>
<keyword evidence="3" id="KW-0479">Metal-binding</keyword>
<dbReference type="InterPro" id="IPR047177">
    <property type="entry name" value="Pept_M20A"/>
</dbReference>
<evidence type="ECO:0000259" key="8">
    <source>
        <dbReference type="Pfam" id="PF07687"/>
    </source>
</evidence>
<evidence type="ECO:0000256" key="2">
    <source>
        <dbReference type="ARBA" id="ARBA00022670"/>
    </source>
</evidence>
<evidence type="ECO:0000256" key="4">
    <source>
        <dbReference type="ARBA" id="ARBA00022801"/>
    </source>
</evidence>
<name>A0A4V2K0Y6_9APHY</name>
<sequence>MDSSQSTLPKSTADEKDKTTALNPSPEKQPDGKATSPGHGPSKPQAPHDQNDSGLNVSTVFLFCCLIVMFFLPWGNRPILNKPRSSPGGALPPDQPSELCPQAQTLLPVRHAKLAKKLESVYATNGYKLRAYKALEGAIRIPTEVYDDLGPLGIDTRWDIFAKFHDYLKKAFPNVFSTLEVTKVNTYGIVLRWPGSDPFLLPVLMTAHQDVVPVDNSSAKDWVHPPYSGYYDGKWIWGRGSCDDKSDLVAQLHAISALVEAGFKPKRSFVWAFGFDEEASGLEGAHHLARYLEREYGLDSFALLLDEGGDSYGRPYGDDVIFATPYLAEKGYIDVRIEVTAKGGHSSVPPLHTAIGVLSAMIVALEDHPHEAQLIRGGSPYNSTMCAATYGPTFPEDLRQLAFKAAAQTPDTDEGDDAEDDVHRMWDEWTARTEARRARDAARKAWRAGQRAKVLARKKRYQRSTTMRESIRMGNDDWNDDWRDLKEEWRLIKEEGPDIIAEFKDMGVAVKLMFKEVIHFFNPFSWFKKGGRQRCARDADTLEELKDALIETFPQYNAILRTTQAVDLVSGGVKVNALPELAAAVVNHRIAQHESPVDVQAHIKHVLFPVAEHFNLTMDAFGYWEPAGDGSGGHVKLTDAWDASLEPSPVTPTGPEDPYQIFAGTIKATLESAEAYNATGVVVAPQLILGNTDTQYYWGLTKNIFRYSHLSNEDFYNGLHTINEAVRGEAWIQSIRFYTQFILNCDEHLKVGNF</sequence>
<evidence type="ECO:0000313" key="9">
    <source>
        <dbReference type="EMBL" id="TBU30673.1"/>
    </source>
</evidence>
<organism evidence="9">
    <name type="scientific">Dichomitus squalens</name>
    <dbReference type="NCBI Taxonomy" id="114155"/>
    <lineage>
        <taxon>Eukaryota</taxon>
        <taxon>Fungi</taxon>
        <taxon>Dikarya</taxon>
        <taxon>Basidiomycota</taxon>
        <taxon>Agaricomycotina</taxon>
        <taxon>Agaricomycetes</taxon>
        <taxon>Polyporales</taxon>
        <taxon>Polyporaceae</taxon>
        <taxon>Dichomitus</taxon>
    </lineage>
</organism>
<dbReference type="SUPFAM" id="SSF53187">
    <property type="entry name" value="Zn-dependent exopeptidases"/>
    <property type="match status" value="1"/>
</dbReference>
<dbReference type="InterPro" id="IPR011650">
    <property type="entry name" value="Peptidase_M20_dimer"/>
</dbReference>
<feature type="compositionally biased region" description="Polar residues" evidence="6">
    <location>
        <begin position="1"/>
        <end position="10"/>
    </location>
</feature>
<accession>A0A4V2K0Y6</accession>
<dbReference type="CDD" id="cd05674">
    <property type="entry name" value="M20_yscS"/>
    <property type="match status" value="1"/>
</dbReference>
<feature type="transmembrane region" description="Helical" evidence="7">
    <location>
        <begin position="55"/>
        <end position="74"/>
    </location>
</feature>
<evidence type="ECO:0000256" key="1">
    <source>
        <dbReference type="ARBA" id="ARBA00006247"/>
    </source>
</evidence>
<dbReference type="InterPro" id="IPR002933">
    <property type="entry name" value="Peptidase_M20"/>
</dbReference>
<dbReference type="InterPro" id="IPR001261">
    <property type="entry name" value="ArgE/DapE_CS"/>
</dbReference>